<sequence>YRKAQNREDAIAELGRGAGTQFDPVVTKAFLALVKRRGDGLRAPGKAASEDRPLVAARAAGRRKR</sequence>
<accession>X0WJB6</accession>
<feature type="region of interest" description="Disordered" evidence="1">
    <location>
        <begin position="41"/>
        <end position="65"/>
    </location>
</feature>
<evidence type="ECO:0000313" key="2">
    <source>
        <dbReference type="EMBL" id="GAG23322.1"/>
    </source>
</evidence>
<organism evidence="2">
    <name type="scientific">marine sediment metagenome</name>
    <dbReference type="NCBI Taxonomy" id="412755"/>
    <lineage>
        <taxon>unclassified sequences</taxon>
        <taxon>metagenomes</taxon>
        <taxon>ecological metagenomes</taxon>
    </lineage>
</organism>
<feature type="non-terminal residue" evidence="2">
    <location>
        <position position="1"/>
    </location>
</feature>
<dbReference type="EMBL" id="BARS01039819">
    <property type="protein sequence ID" value="GAG23322.1"/>
    <property type="molecule type" value="Genomic_DNA"/>
</dbReference>
<comment type="caution">
    <text evidence="2">The sequence shown here is derived from an EMBL/GenBank/DDBJ whole genome shotgun (WGS) entry which is preliminary data.</text>
</comment>
<name>X0WJB6_9ZZZZ</name>
<dbReference type="Gene3D" id="1.10.3210.10">
    <property type="entry name" value="Hypothetical protein af1432"/>
    <property type="match status" value="1"/>
</dbReference>
<protein>
    <recommendedName>
        <fullName evidence="3">HD-GYP domain-containing protein</fullName>
    </recommendedName>
</protein>
<proteinExistence type="predicted"/>
<gene>
    <name evidence="2" type="ORF">S01H1_60777</name>
</gene>
<dbReference type="AlphaFoldDB" id="X0WJB6"/>
<evidence type="ECO:0000256" key="1">
    <source>
        <dbReference type="SAM" id="MobiDB-lite"/>
    </source>
</evidence>
<evidence type="ECO:0008006" key="3">
    <source>
        <dbReference type="Google" id="ProtNLM"/>
    </source>
</evidence>
<reference evidence="2" key="1">
    <citation type="journal article" date="2014" name="Front. Microbiol.">
        <title>High frequency of phylogenetically diverse reductive dehalogenase-homologous genes in deep subseafloor sedimentary metagenomes.</title>
        <authorList>
            <person name="Kawai M."/>
            <person name="Futagami T."/>
            <person name="Toyoda A."/>
            <person name="Takaki Y."/>
            <person name="Nishi S."/>
            <person name="Hori S."/>
            <person name="Arai W."/>
            <person name="Tsubouchi T."/>
            <person name="Morono Y."/>
            <person name="Uchiyama I."/>
            <person name="Ito T."/>
            <person name="Fujiyama A."/>
            <person name="Inagaki F."/>
            <person name="Takami H."/>
        </authorList>
    </citation>
    <scope>NUCLEOTIDE SEQUENCE</scope>
    <source>
        <strain evidence="2">Expedition CK06-06</strain>
    </source>
</reference>